<dbReference type="PROSITE" id="PS51186">
    <property type="entry name" value="GNAT"/>
    <property type="match status" value="1"/>
</dbReference>
<dbReference type="SUPFAM" id="SSF55729">
    <property type="entry name" value="Acyl-CoA N-acyltransferases (Nat)"/>
    <property type="match status" value="1"/>
</dbReference>
<dbReference type="InterPro" id="IPR016181">
    <property type="entry name" value="Acyl_CoA_acyltransferase"/>
</dbReference>
<reference evidence="2 3" key="1">
    <citation type="journal article" date="2019" name="Int. J. Syst. Evol. Microbiol.">
        <title>The Global Catalogue of Microorganisms (GCM) 10K type strain sequencing project: providing services to taxonomists for standard genome sequencing and annotation.</title>
        <authorList>
            <consortium name="The Broad Institute Genomics Platform"/>
            <consortium name="The Broad Institute Genome Sequencing Center for Infectious Disease"/>
            <person name="Wu L."/>
            <person name="Ma J."/>
        </authorList>
    </citation>
    <scope>NUCLEOTIDE SEQUENCE [LARGE SCALE GENOMIC DNA]</scope>
    <source>
        <strain evidence="2 3">JCM 6486</strain>
    </source>
</reference>
<organism evidence="2 3">
    <name type="scientific">Paraclostridium tenue</name>
    <dbReference type="NCBI Taxonomy" id="1737"/>
    <lineage>
        <taxon>Bacteria</taxon>
        <taxon>Bacillati</taxon>
        <taxon>Bacillota</taxon>
        <taxon>Clostridia</taxon>
        <taxon>Peptostreptococcales</taxon>
        <taxon>Peptostreptococcaceae</taxon>
        <taxon>Paraclostridium</taxon>
    </lineage>
</organism>
<gene>
    <name evidence="2" type="ORF">GCM10008917_23970</name>
</gene>
<dbReference type="RefSeq" id="WP_346046331.1">
    <property type="nucleotide sequence ID" value="NZ_BAAACP010000017.1"/>
</dbReference>
<evidence type="ECO:0000313" key="2">
    <source>
        <dbReference type="EMBL" id="GAA0865659.1"/>
    </source>
</evidence>
<dbReference type="Gene3D" id="3.40.630.30">
    <property type="match status" value="1"/>
</dbReference>
<protein>
    <recommendedName>
        <fullName evidence="1">N-acetyltransferase domain-containing protein</fullName>
    </recommendedName>
</protein>
<dbReference type="InterPro" id="IPR000182">
    <property type="entry name" value="GNAT_dom"/>
</dbReference>
<dbReference type="EMBL" id="BAAACP010000017">
    <property type="protein sequence ID" value="GAA0865659.1"/>
    <property type="molecule type" value="Genomic_DNA"/>
</dbReference>
<sequence length="945" mass="111851">MKLKLDIYDSSFKHIKNIENNLYKRTTQLCVVREEAFAFQAMLKSDEKFFCQLGNINDIHYLGLNNKIRIAIEIEESLKNNFKISFLGYIQNDTKEYIGDQILNQNYMYIEEDQMIWIDGKIPKDFNKDYIQVKVKAYYTSGYETETLLKEETVKIEVLNHTLKPVKESGFFLDLWQHPCNWARYYEVPYYSEQHFTILDNFLEKISDLGQKVIDLIVTDYPWAGQRCYEVHENANNLFEMNIVKVSKQDGEVICDFSNLDKYIDLCFKHKINKEINLFGLVGNWDAFKFGSPLEDYKDAIRINYYDEDRKVFDYIKDKTDFAKYLNLLFSHLESRGLLDITKIIVDEPDNIEVFNENVDFIKKSSGNKDIKYKCAIHHQEFFEKCEINIENLSLNTCELINNINKLDEIKKKLEDRGGYFTWYSCCFPDKLNVFLDSQLIESRLKGWFTYYFNLDGFLRWSYGVWPGDLFNNATYKKEKWKAGDMFLVYPGKDMKPMDSVRCRNLLFGIQDFEILKSMEAKLGKEVINKEIESLLGKKSEMKFLGERDIKMNYSINHEEYMTLRKNLINKVNPRSARLEEFESVINLINKVFRDLRGHKPTMQQEFPLLLNKNNVDNMIVISKDNKIVSDVNYLIQDVTIQGNDIKVAAIGAVCTDPNYEGNRYSSTILDYVEEKMFNEGVDIVSISGTRSLYTRRNCSLVKNCYKYTTYPKDIVIDLEVKEYDETYLNEMIEIYNQNSTRFLRTKNQFEVLLGSATIPWGNFTYKKLVVLKENKLIGYIVLRIINEEILIGEIREIYIDSKYNYDVVQYIANKYNLEYIVQSVHIKDFINQPDNFDKKELSYLDGSIKIINYEKLCRNLNGYFKQYVDEDFVDEIEFKTIDKKYIIRYKDEELVIEDIDKLNKLFLEGKEVIENELKNLKNISKFIESVFPINFVWTSNLNYQ</sequence>
<feature type="domain" description="N-acetyltransferase" evidence="1">
    <location>
        <begin position="572"/>
        <end position="731"/>
    </location>
</feature>
<dbReference type="Proteomes" id="UP001400965">
    <property type="component" value="Unassembled WGS sequence"/>
</dbReference>
<dbReference type="Pfam" id="PF13527">
    <property type="entry name" value="Acetyltransf_9"/>
    <property type="match status" value="1"/>
</dbReference>
<name>A0ABN1M8K3_9FIRM</name>
<dbReference type="InterPro" id="IPR025150">
    <property type="entry name" value="GH123_cat"/>
</dbReference>
<evidence type="ECO:0000259" key="1">
    <source>
        <dbReference type="PROSITE" id="PS51186"/>
    </source>
</evidence>
<comment type="caution">
    <text evidence="2">The sequence shown here is derived from an EMBL/GenBank/DDBJ whole genome shotgun (WGS) entry which is preliminary data.</text>
</comment>
<accession>A0ABN1M8K3</accession>
<proteinExistence type="predicted"/>
<evidence type="ECO:0000313" key="3">
    <source>
        <dbReference type="Proteomes" id="UP001400965"/>
    </source>
</evidence>
<dbReference type="Pfam" id="PF13320">
    <property type="entry name" value="GH123_cat"/>
    <property type="match status" value="1"/>
</dbReference>
<keyword evidence="3" id="KW-1185">Reference proteome</keyword>